<gene>
    <name evidence="6" type="primary">cheY_1</name>
    <name evidence="6" type="ORF">NCTC13337_00778</name>
</gene>
<dbReference type="InterPro" id="IPR050595">
    <property type="entry name" value="Bact_response_regulator"/>
</dbReference>
<accession>A0A380MPF8</accession>
<dbReference type="EMBL" id="UHIC01000001">
    <property type="protein sequence ID" value="SUO94499.1"/>
    <property type="molecule type" value="Genomic_DNA"/>
</dbReference>
<dbReference type="Pfam" id="PF00072">
    <property type="entry name" value="Response_reg"/>
    <property type="match status" value="1"/>
</dbReference>
<dbReference type="OrthoDB" id="9796655at2"/>
<evidence type="ECO:0000256" key="1">
    <source>
        <dbReference type="ARBA" id="ARBA00022553"/>
    </source>
</evidence>
<dbReference type="AlphaFoldDB" id="A0A380MPF8"/>
<proteinExistence type="predicted"/>
<name>A0A380MPF8_9GAMM</name>
<organism evidence="6 7">
    <name type="scientific">Suttonella ornithocola</name>
    <dbReference type="NCBI Taxonomy" id="279832"/>
    <lineage>
        <taxon>Bacteria</taxon>
        <taxon>Pseudomonadati</taxon>
        <taxon>Pseudomonadota</taxon>
        <taxon>Gammaproteobacteria</taxon>
        <taxon>Cardiobacteriales</taxon>
        <taxon>Cardiobacteriaceae</taxon>
        <taxon>Suttonella</taxon>
    </lineage>
</organism>
<keyword evidence="4" id="KW-0472">Membrane</keyword>
<keyword evidence="1 2" id="KW-0597">Phosphoprotein</keyword>
<dbReference type="Gene3D" id="3.40.50.2300">
    <property type="match status" value="1"/>
</dbReference>
<protein>
    <submittedName>
        <fullName evidence="6">Chemotaxis protein CheY</fullName>
    </submittedName>
</protein>
<evidence type="ECO:0000256" key="3">
    <source>
        <dbReference type="SAM" id="MobiDB-lite"/>
    </source>
</evidence>
<feature type="domain" description="Response regulatory" evidence="5">
    <location>
        <begin position="4"/>
        <end position="121"/>
    </location>
</feature>
<evidence type="ECO:0000313" key="6">
    <source>
        <dbReference type="EMBL" id="SUO94499.1"/>
    </source>
</evidence>
<keyword evidence="7" id="KW-1185">Reference proteome</keyword>
<feature type="compositionally biased region" description="Low complexity" evidence="3">
    <location>
        <begin position="133"/>
        <end position="153"/>
    </location>
</feature>
<feature type="modified residue" description="4-aspartylphosphate" evidence="2">
    <location>
        <position position="54"/>
    </location>
</feature>
<sequence length="257" mass="28514">MLRTALIVDDSRLARLTLKRLLVKYDIEVSEAEGVVDAERWIAHNLLPDLVFMDVMMPELDGFEGLARMRKNPETANIPVIMYSGDISEEARKKARDSGATGYLPKPADANRLDHLLNALAKRLDDQPRIRQAEPTTPSAAPAPAKPVASPLPKDIETLPVYDEEIAVAVPPVRADVQPALSNELKSRMDELEHRLSLQAMNSSNVELNADLERQHRDVVYLQRQVVKSERQLKVTFGVSIIALLIALASAISLMLS</sequence>
<keyword evidence="4" id="KW-1133">Transmembrane helix</keyword>
<keyword evidence="4" id="KW-0812">Transmembrane</keyword>
<dbReference type="PANTHER" id="PTHR44591:SF24">
    <property type="entry name" value="PROTEIN-GLUTAMATE METHYLESTERASE_PROTEIN-GLUTAMINE GLUTAMINASE 1"/>
    <property type="match status" value="1"/>
</dbReference>
<dbReference type="SMART" id="SM00448">
    <property type="entry name" value="REC"/>
    <property type="match status" value="1"/>
</dbReference>
<dbReference type="GO" id="GO:0000160">
    <property type="term" value="P:phosphorelay signal transduction system"/>
    <property type="evidence" value="ECO:0007669"/>
    <property type="project" value="InterPro"/>
</dbReference>
<dbReference type="SUPFAM" id="SSF52172">
    <property type="entry name" value="CheY-like"/>
    <property type="match status" value="1"/>
</dbReference>
<evidence type="ECO:0000259" key="5">
    <source>
        <dbReference type="PROSITE" id="PS50110"/>
    </source>
</evidence>
<feature type="region of interest" description="Disordered" evidence="3">
    <location>
        <begin position="124"/>
        <end position="153"/>
    </location>
</feature>
<reference evidence="6 7" key="1">
    <citation type="submission" date="2018-06" db="EMBL/GenBank/DDBJ databases">
        <authorList>
            <consortium name="Pathogen Informatics"/>
            <person name="Doyle S."/>
        </authorList>
    </citation>
    <scope>NUCLEOTIDE SEQUENCE [LARGE SCALE GENOMIC DNA]</scope>
    <source>
        <strain evidence="6 7">NCTC13337</strain>
    </source>
</reference>
<dbReference type="PROSITE" id="PS50110">
    <property type="entry name" value="RESPONSE_REGULATORY"/>
    <property type="match status" value="1"/>
</dbReference>
<dbReference type="PANTHER" id="PTHR44591">
    <property type="entry name" value="STRESS RESPONSE REGULATOR PROTEIN 1"/>
    <property type="match status" value="1"/>
</dbReference>
<dbReference type="InterPro" id="IPR001789">
    <property type="entry name" value="Sig_transdc_resp-reg_receiver"/>
</dbReference>
<evidence type="ECO:0000313" key="7">
    <source>
        <dbReference type="Proteomes" id="UP000254601"/>
    </source>
</evidence>
<dbReference type="CDD" id="cd00156">
    <property type="entry name" value="REC"/>
    <property type="match status" value="1"/>
</dbReference>
<evidence type="ECO:0000256" key="2">
    <source>
        <dbReference type="PROSITE-ProRule" id="PRU00169"/>
    </source>
</evidence>
<dbReference type="Proteomes" id="UP000254601">
    <property type="component" value="Unassembled WGS sequence"/>
</dbReference>
<dbReference type="RefSeq" id="WP_072575764.1">
    <property type="nucleotide sequence ID" value="NZ_LWHB01000024.1"/>
</dbReference>
<evidence type="ECO:0000256" key="4">
    <source>
        <dbReference type="SAM" id="Phobius"/>
    </source>
</evidence>
<feature type="transmembrane region" description="Helical" evidence="4">
    <location>
        <begin position="235"/>
        <end position="256"/>
    </location>
</feature>
<dbReference type="InterPro" id="IPR011006">
    <property type="entry name" value="CheY-like_superfamily"/>
</dbReference>